<dbReference type="InterPro" id="IPR006094">
    <property type="entry name" value="Oxid_FAD_bind_N"/>
</dbReference>
<dbReference type="Pfam" id="PF01565">
    <property type="entry name" value="FAD_binding_4"/>
    <property type="match status" value="1"/>
</dbReference>
<dbReference type="InterPro" id="IPR016169">
    <property type="entry name" value="FAD-bd_PCMH_sub2"/>
</dbReference>
<feature type="domain" description="FAD-binding PCMH-type" evidence="6">
    <location>
        <begin position="66"/>
        <end position="243"/>
    </location>
</feature>
<reference evidence="7" key="1">
    <citation type="submission" date="2020-04" db="EMBL/GenBank/DDBJ databases">
        <title>Genome Assembly and Annotation of Botryosphaeria dothidea sdau 11-99, a Latent Pathogen of Apple Fruit Ring Rot in China.</title>
        <authorList>
            <person name="Yu C."/>
            <person name="Diao Y."/>
            <person name="Lu Q."/>
            <person name="Zhao J."/>
            <person name="Cui S."/>
            <person name="Peng C."/>
            <person name="He B."/>
            <person name="Liu H."/>
        </authorList>
    </citation>
    <scope>NUCLEOTIDE SEQUENCE [LARGE SCALE GENOMIC DNA]</scope>
    <source>
        <strain evidence="7">Sdau11-99</strain>
    </source>
</reference>
<dbReference type="AlphaFoldDB" id="A0A8H4MYG8"/>
<organism evidence="7 8">
    <name type="scientific">Botryosphaeria dothidea</name>
    <dbReference type="NCBI Taxonomy" id="55169"/>
    <lineage>
        <taxon>Eukaryota</taxon>
        <taxon>Fungi</taxon>
        <taxon>Dikarya</taxon>
        <taxon>Ascomycota</taxon>
        <taxon>Pezizomycotina</taxon>
        <taxon>Dothideomycetes</taxon>
        <taxon>Dothideomycetes incertae sedis</taxon>
        <taxon>Botryosphaeriales</taxon>
        <taxon>Botryosphaeriaceae</taxon>
        <taxon>Botryosphaeria</taxon>
    </lineage>
</organism>
<comment type="caution">
    <text evidence="7">The sequence shown here is derived from an EMBL/GenBank/DDBJ whole genome shotgun (WGS) entry which is preliminary data.</text>
</comment>
<name>A0A8H4MYG8_9PEZI</name>
<evidence type="ECO:0000313" key="8">
    <source>
        <dbReference type="Proteomes" id="UP000572817"/>
    </source>
</evidence>
<accession>A0A8H4MYG8</accession>
<evidence type="ECO:0000256" key="3">
    <source>
        <dbReference type="ARBA" id="ARBA00022827"/>
    </source>
</evidence>
<dbReference type="InterPro" id="IPR036318">
    <property type="entry name" value="FAD-bd_PCMH-like_sf"/>
</dbReference>
<evidence type="ECO:0000256" key="4">
    <source>
        <dbReference type="ARBA" id="ARBA00023002"/>
    </source>
</evidence>
<dbReference type="Proteomes" id="UP000572817">
    <property type="component" value="Unassembled WGS sequence"/>
</dbReference>
<proteinExistence type="inferred from homology"/>
<dbReference type="PANTHER" id="PTHR42973:SF22">
    <property type="entry name" value="FAD-BINDING PCMH-TYPE DOMAIN-CONTAINING PROTEIN-RELATED"/>
    <property type="match status" value="1"/>
</dbReference>
<sequence length="515" mass="55764">MLHFIAFLLLISTLAAARLSDKSLASDNPSAPMYCCGSLEAAGLNVEYPGNSTYEASVKSYWSDLAQLQPWCFVQPVNAQEVSNIVSTLVAASGDCSVQCQFAVRSGGHATGAGAANIEDGVTIDLGLLNSTTYNPENSTATIEVGARWLSVYETLDAIGISSPGGRNALPGVGGLVLGGGLSFFNARKGFVCDNVANYEVVLASGEIINANKDENSDLWLALKGGSNNFGIVTKIDMITFDNEGDLWGGFIYYPNSTVPQHVKAFVDFVDNIEKDPYASQILFTAYSPIGSAGEIIIFTSPVYTKPVERPPIYDEFLAIPGNISNAPSVGISNISHLIGQIDTPAKFRQTFMTCTFENDERVLRKALDLYTVMTEKLALEPIEGDWVSATQFHPVPKLFSQRSAEKGGNVLGLERFSSNLVVFLVNMSWRDTDKDQLFHSAAKQLVKDVADFSRSIGKDNEWLYLNYAGKDQSPLQSYGPENVAKIRAAAAKYDPDGVFQKLVPGGFKISEIKE</sequence>
<dbReference type="GO" id="GO:0071949">
    <property type="term" value="F:FAD binding"/>
    <property type="evidence" value="ECO:0007669"/>
    <property type="project" value="InterPro"/>
</dbReference>
<evidence type="ECO:0000256" key="1">
    <source>
        <dbReference type="ARBA" id="ARBA00005466"/>
    </source>
</evidence>
<dbReference type="InterPro" id="IPR050416">
    <property type="entry name" value="FAD-linked_Oxidoreductase"/>
</dbReference>
<comment type="similarity">
    <text evidence="1">Belongs to the oxygen-dependent FAD-linked oxidoreductase family.</text>
</comment>
<dbReference type="InterPro" id="IPR016166">
    <property type="entry name" value="FAD-bd_PCMH"/>
</dbReference>
<dbReference type="PROSITE" id="PS51387">
    <property type="entry name" value="FAD_PCMH"/>
    <property type="match status" value="1"/>
</dbReference>
<feature type="chain" id="PRO_5034133485" evidence="5">
    <location>
        <begin position="18"/>
        <end position="515"/>
    </location>
</feature>
<dbReference type="SUPFAM" id="SSF56176">
    <property type="entry name" value="FAD-binding/transporter-associated domain-like"/>
    <property type="match status" value="1"/>
</dbReference>
<dbReference type="PANTHER" id="PTHR42973">
    <property type="entry name" value="BINDING OXIDOREDUCTASE, PUTATIVE (AFU_ORTHOLOGUE AFUA_1G17690)-RELATED"/>
    <property type="match status" value="1"/>
</dbReference>
<dbReference type="OrthoDB" id="2151789at2759"/>
<keyword evidence="8" id="KW-1185">Reference proteome</keyword>
<evidence type="ECO:0000256" key="5">
    <source>
        <dbReference type="SAM" id="SignalP"/>
    </source>
</evidence>
<dbReference type="GO" id="GO:0016491">
    <property type="term" value="F:oxidoreductase activity"/>
    <property type="evidence" value="ECO:0007669"/>
    <property type="project" value="UniProtKB-KW"/>
</dbReference>
<dbReference type="EMBL" id="WWBZ02000051">
    <property type="protein sequence ID" value="KAF4303804.1"/>
    <property type="molecule type" value="Genomic_DNA"/>
</dbReference>
<keyword evidence="5" id="KW-0732">Signal</keyword>
<dbReference type="Gene3D" id="3.30.465.10">
    <property type="match status" value="1"/>
</dbReference>
<evidence type="ECO:0000313" key="7">
    <source>
        <dbReference type="EMBL" id="KAF4303804.1"/>
    </source>
</evidence>
<gene>
    <name evidence="7" type="ORF">GTA08_BOTSDO08123</name>
</gene>
<evidence type="ECO:0000256" key="2">
    <source>
        <dbReference type="ARBA" id="ARBA00022630"/>
    </source>
</evidence>
<keyword evidence="3" id="KW-0274">FAD</keyword>
<keyword evidence="4" id="KW-0560">Oxidoreductase</keyword>
<protein>
    <submittedName>
        <fullName evidence="7">FAD binding domain containing protein</fullName>
    </submittedName>
</protein>
<feature type="signal peptide" evidence="5">
    <location>
        <begin position="1"/>
        <end position="17"/>
    </location>
</feature>
<evidence type="ECO:0000259" key="6">
    <source>
        <dbReference type="PROSITE" id="PS51387"/>
    </source>
</evidence>
<keyword evidence="2" id="KW-0285">Flavoprotein</keyword>